<keyword evidence="2" id="KW-1185">Reference proteome</keyword>
<organism evidence="1 2">
    <name type="scientific">Mycena rosella</name>
    <name type="common">Pink bonnet</name>
    <name type="synonym">Agaricus rosellus</name>
    <dbReference type="NCBI Taxonomy" id="1033263"/>
    <lineage>
        <taxon>Eukaryota</taxon>
        <taxon>Fungi</taxon>
        <taxon>Dikarya</taxon>
        <taxon>Basidiomycota</taxon>
        <taxon>Agaricomycotina</taxon>
        <taxon>Agaricomycetes</taxon>
        <taxon>Agaricomycetidae</taxon>
        <taxon>Agaricales</taxon>
        <taxon>Marasmiineae</taxon>
        <taxon>Mycenaceae</taxon>
        <taxon>Mycena</taxon>
    </lineage>
</organism>
<gene>
    <name evidence="1" type="ORF">B0H17DRAFT_1211515</name>
</gene>
<dbReference type="SUPFAM" id="SSF48113">
    <property type="entry name" value="Heme-dependent peroxidases"/>
    <property type="match status" value="1"/>
</dbReference>
<dbReference type="Gene3D" id="1.10.420.10">
    <property type="entry name" value="Peroxidase, domain 2"/>
    <property type="match status" value="1"/>
</dbReference>
<evidence type="ECO:0000313" key="2">
    <source>
        <dbReference type="Proteomes" id="UP001221757"/>
    </source>
</evidence>
<accession>A0AAD7CXT8</accession>
<name>A0AAD7CXT8_MYCRO</name>
<comment type="caution">
    <text evidence="1">The sequence shown here is derived from an EMBL/GenBank/DDBJ whole genome shotgun (WGS) entry which is preliminary data.</text>
</comment>
<proteinExistence type="predicted"/>
<reference evidence="1" key="1">
    <citation type="submission" date="2023-03" db="EMBL/GenBank/DDBJ databases">
        <title>Massive genome expansion in bonnet fungi (Mycena s.s.) driven by repeated elements and novel gene families across ecological guilds.</title>
        <authorList>
            <consortium name="Lawrence Berkeley National Laboratory"/>
            <person name="Harder C.B."/>
            <person name="Miyauchi S."/>
            <person name="Viragh M."/>
            <person name="Kuo A."/>
            <person name="Thoen E."/>
            <person name="Andreopoulos B."/>
            <person name="Lu D."/>
            <person name="Skrede I."/>
            <person name="Drula E."/>
            <person name="Henrissat B."/>
            <person name="Morin E."/>
            <person name="Kohler A."/>
            <person name="Barry K."/>
            <person name="LaButti K."/>
            <person name="Morin E."/>
            <person name="Salamov A."/>
            <person name="Lipzen A."/>
            <person name="Mereny Z."/>
            <person name="Hegedus B."/>
            <person name="Baldrian P."/>
            <person name="Stursova M."/>
            <person name="Weitz H."/>
            <person name="Taylor A."/>
            <person name="Grigoriev I.V."/>
            <person name="Nagy L.G."/>
            <person name="Martin F."/>
            <person name="Kauserud H."/>
        </authorList>
    </citation>
    <scope>NUCLEOTIDE SEQUENCE</scope>
    <source>
        <strain evidence="1">CBHHK067</strain>
    </source>
</reference>
<dbReference type="EMBL" id="JARKIE010000229">
    <property type="protein sequence ID" value="KAJ7663657.1"/>
    <property type="molecule type" value="Genomic_DNA"/>
</dbReference>
<evidence type="ECO:0000313" key="1">
    <source>
        <dbReference type="EMBL" id="KAJ7663657.1"/>
    </source>
</evidence>
<dbReference type="InterPro" id="IPR010255">
    <property type="entry name" value="Haem_peroxidase_sf"/>
</dbReference>
<dbReference type="GO" id="GO:0020037">
    <property type="term" value="F:heme binding"/>
    <property type="evidence" value="ECO:0007669"/>
    <property type="project" value="InterPro"/>
</dbReference>
<dbReference type="Proteomes" id="UP001221757">
    <property type="component" value="Unassembled WGS sequence"/>
</dbReference>
<dbReference type="AlphaFoldDB" id="A0AAD7CXT8"/>
<dbReference type="GO" id="GO:0004601">
    <property type="term" value="F:peroxidase activity"/>
    <property type="evidence" value="ECO:0007669"/>
    <property type="project" value="InterPro"/>
</dbReference>
<dbReference type="GO" id="GO:0006979">
    <property type="term" value="P:response to oxidative stress"/>
    <property type="evidence" value="ECO:0007669"/>
    <property type="project" value="InterPro"/>
</dbReference>
<sequence length="86" mass="9563">MGFTIRELMALIGAQRFINTAVVNASFDNTIDFWDVCFYSETQSASAAPCTFSLNCDDDWGRDYSAAHEKMSLLSIDKNTITDSCC</sequence>
<protein>
    <submittedName>
        <fullName evidence="1">Uncharacterized protein</fullName>
    </submittedName>
</protein>